<dbReference type="RefSeq" id="WP_083186554.1">
    <property type="nucleotide sequence ID" value="NZ_MAGO01000001.1"/>
</dbReference>
<proteinExistence type="predicted"/>
<organism evidence="1 2">
    <name type="scientific">Dissulfuribacter thermophilus</name>
    <dbReference type="NCBI Taxonomy" id="1156395"/>
    <lineage>
        <taxon>Bacteria</taxon>
        <taxon>Pseudomonadati</taxon>
        <taxon>Thermodesulfobacteriota</taxon>
        <taxon>Dissulfuribacteria</taxon>
        <taxon>Dissulfuribacterales</taxon>
        <taxon>Dissulfuribacteraceae</taxon>
        <taxon>Dissulfuribacter</taxon>
    </lineage>
</organism>
<evidence type="ECO:0000313" key="1">
    <source>
        <dbReference type="EMBL" id="OCC16440.1"/>
    </source>
</evidence>
<sequence>MILAKEVLSEDGQVLCGPGIKLTSEVISRLERSGVESIAVKGHPVEIPGEKPLKERLRELEDRFSRVMDDPVQRALMKLIAEYWVRCYKE</sequence>
<accession>A0A1B9F954</accession>
<dbReference type="Proteomes" id="UP000093080">
    <property type="component" value="Unassembled WGS sequence"/>
</dbReference>
<comment type="caution">
    <text evidence="1">The sequence shown here is derived from an EMBL/GenBank/DDBJ whole genome shotgun (WGS) entry which is preliminary data.</text>
</comment>
<keyword evidence="2" id="KW-1185">Reference proteome</keyword>
<dbReference type="STRING" id="1156395.DBT_0257"/>
<gene>
    <name evidence="1" type="ORF">DBT_0257</name>
</gene>
<dbReference type="EMBL" id="MAGO01000001">
    <property type="protein sequence ID" value="OCC16440.1"/>
    <property type="molecule type" value="Genomic_DNA"/>
</dbReference>
<evidence type="ECO:0000313" key="2">
    <source>
        <dbReference type="Proteomes" id="UP000093080"/>
    </source>
</evidence>
<dbReference type="AlphaFoldDB" id="A0A1B9F954"/>
<name>A0A1B9F954_9BACT</name>
<reference evidence="1 2" key="1">
    <citation type="submission" date="2016-06" db="EMBL/GenBank/DDBJ databases">
        <title>Respiratory ammonification of nitrate coupled to the oxidation of elemental sulfur in deep-sea autotrophic thermophilic bacteria.</title>
        <authorList>
            <person name="Slobodkina G.B."/>
            <person name="Mardanov A.V."/>
            <person name="Ravin N.V."/>
            <person name="Frolova A.A."/>
            <person name="Viryasiv M.B."/>
            <person name="Chernyh N.A."/>
            <person name="Bonch-Osmolovskaya E.A."/>
            <person name="Slobodkin A.I."/>
        </authorList>
    </citation>
    <scope>NUCLEOTIDE SEQUENCE [LARGE SCALE GENOMIC DNA]</scope>
    <source>
        <strain evidence="1 2">S69</strain>
    </source>
</reference>
<dbReference type="OrthoDB" id="9799356at2"/>
<protein>
    <submittedName>
        <fullName evidence="1">Uncharacterized protein</fullName>
    </submittedName>
</protein>